<accession>A0A1Y6CPY2</accession>
<gene>
    <name evidence="1" type="ORF">SAMN06296036_14116</name>
</gene>
<dbReference type="STRING" id="1513793.SAMN06296036_14116"/>
<dbReference type="Proteomes" id="UP000192907">
    <property type="component" value="Unassembled WGS sequence"/>
</dbReference>
<dbReference type="EMBL" id="FWZT01000041">
    <property type="protein sequence ID" value="SMF82459.1"/>
    <property type="molecule type" value="Genomic_DNA"/>
</dbReference>
<sequence length="403" mass="46720">MWNLNKYEKLRLAVMEKLDKNAFPSNEDRAKFALDRVQQLSSSAEPTEQMECFINVMVSFSMHLDLKHLKPKQISNLMEIGTAILKINGVQKKSSHSSVLYGQLCMAKSQIHFVERDYWKALIFQQRAIQVSPKITPFGESYQEFLFGIKAYRLGYIGMALNHFETASSDEEFVYRNHALLYEIKCKRLSAYRLPMDMLGKGILQEPYWNDSDRLELQWELLRKDIDQGQNFQEMLSLVFKTSCSVPESYKLEAMLITFSHPKSAFINLIPKTKIQLRSQSDDPELKMMRKFLKTLSLCYDKSIDFSVRLGKITEVSDLPTSFSIPDFTLLAPLALCRWFLRHNNFTLAKFYFAEYSSLSLKMSMGSSYDVSKLASDIVDRPWCKGLIQDKARKTTSSEREFS</sequence>
<proteinExistence type="predicted"/>
<evidence type="ECO:0000313" key="1">
    <source>
        <dbReference type="EMBL" id="SMF82459.1"/>
    </source>
</evidence>
<keyword evidence="2" id="KW-1185">Reference proteome</keyword>
<dbReference type="RefSeq" id="WP_132326103.1">
    <property type="nucleotide sequence ID" value="NZ_FWZT01000041.1"/>
</dbReference>
<evidence type="ECO:0000313" key="2">
    <source>
        <dbReference type="Proteomes" id="UP000192907"/>
    </source>
</evidence>
<name>A0A1Y6CPY2_9BACT</name>
<organism evidence="1 2">
    <name type="scientific">Pseudobacteriovorax antillogorgiicola</name>
    <dbReference type="NCBI Taxonomy" id="1513793"/>
    <lineage>
        <taxon>Bacteria</taxon>
        <taxon>Pseudomonadati</taxon>
        <taxon>Bdellovibrionota</taxon>
        <taxon>Oligoflexia</taxon>
        <taxon>Oligoflexales</taxon>
        <taxon>Pseudobacteriovoracaceae</taxon>
        <taxon>Pseudobacteriovorax</taxon>
    </lineage>
</organism>
<reference evidence="2" key="1">
    <citation type="submission" date="2017-04" db="EMBL/GenBank/DDBJ databases">
        <authorList>
            <person name="Varghese N."/>
            <person name="Submissions S."/>
        </authorList>
    </citation>
    <scope>NUCLEOTIDE SEQUENCE [LARGE SCALE GENOMIC DNA]</scope>
    <source>
        <strain evidence="2">RKEM611</strain>
    </source>
</reference>
<protein>
    <submittedName>
        <fullName evidence="1">Uncharacterized protein</fullName>
    </submittedName>
</protein>
<dbReference type="AlphaFoldDB" id="A0A1Y6CPY2"/>